<name>A0A518HU55_9BACT</name>
<evidence type="ECO:0008006" key="3">
    <source>
        <dbReference type="Google" id="ProtNLM"/>
    </source>
</evidence>
<dbReference type="KEGG" id="snep:Enr13x_42470"/>
<dbReference type="InterPro" id="IPR011474">
    <property type="entry name" value="DUF1580"/>
</dbReference>
<dbReference type="OrthoDB" id="290434at2"/>
<accession>A0A518HU55</accession>
<evidence type="ECO:0000313" key="2">
    <source>
        <dbReference type="Proteomes" id="UP000319004"/>
    </source>
</evidence>
<dbReference type="Proteomes" id="UP000319004">
    <property type="component" value="Chromosome"/>
</dbReference>
<dbReference type="RefSeq" id="WP_145388734.1">
    <property type="nucleotide sequence ID" value="NZ_CP037423.1"/>
</dbReference>
<dbReference type="EMBL" id="CP037423">
    <property type="protein sequence ID" value="QDV44382.1"/>
    <property type="molecule type" value="Genomic_DNA"/>
</dbReference>
<protein>
    <recommendedName>
        <fullName evidence="3">DUF1580 domain-containing protein</fullName>
    </recommendedName>
</protein>
<gene>
    <name evidence="1" type="ORF">Enr13x_42470</name>
</gene>
<dbReference type="AlphaFoldDB" id="A0A518HU55"/>
<reference evidence="1 2" key="1">
    <citation type="submission" date="2019-03" db="EMBL/GenBank/DDBJ databases">
        <title>Deep-cultivation of Planctomycetes and their phenomic and genomic characterization uncovers novel biology.</title>
        <authorList>
            <person name="Wiegand S."/>
            <person name="Jogler M."/>
            <person name="Boedeker C."/>
            <person name="Pinto D."/>
            <person name="Vollmers J."/>
            <person name="Rivas-Marin E."/>
            <person name="Kohn T."/>
            <person name="Peeters S.H."/>
            <person name="Heuer A."/>
            <person name="Rast P."/>
            <person name="Oberbeckmann S."/>
            <person name="Bunk B."/>
            <person name="Jeske O."/>
            <person name="Meyerdierks A."/>
            <person name="Storesund J.E."/>
            <person name="Kallscheuer N."/>
            <person name="Luecker S."/>
            <person name="Lage O.M."/>
            <person name="Pohl T."/>
            <person name="Merkel B.J."/>
            <person name="Hornburger P."/>
            <person name="Mueller R.-W."/>
            <person name="Bruemmer F."/>
            <person name="Labrenz M."/>
            <person name="Spormann A.M."/>
            <person name="Op den Camp H."/>
            <person name="Overmann J."/>
            <person name="Amann R."/>
            <person name="Jetten M.S.M."/>
            <person name="Mascher T."/>
            <person name="Medema M.H."/>
            <person name="Devos D.P."/>
            <person name="Kaster A.-K."/>
            <person name="Ovreas L."/>
            <person name="Rohde M."/>
            <person name="Galperin M.Y."/>
            <person name="Jogler C."/>
        </authorList>
    </citation>
    <scope>NUCLEOTIDE SEQUENCE [LARGE SCALE GENOMIC DNA]</scope>
    <source>
        <strain evidence="1 2">Enr13</strain>
    </source>
</reference>
<dbReference type="Pfam" id="PF07618">
    <property type="entry name" value="DUF1580"/>
    <property type="match status" value="1"/>
</dbReference>
<evidence type="ECO:0000313" key="1">
    <source>
        <dbReference type="EMBL" id="QDV44382.1"/>
    </source>
</evidence>
<keyword evidence="2" id="KW-1185">Reference proteome</keyword>
<proteinExistence type="predicted"/>
<organism evidence="1 2">
    <name type="scientific">Stieleria neptunia</name>
    <dbReference type="NCBI Taxonomy" id="2527979"/>
    <lineage>
        <taxon>Bacteria</taxon>
        <taxon>Pseudomonadati</taxon>
        <taxon>Planctomycetota</taxon>
        <taxon>Planctomycetia</taxon>
        <taxon>Pirellulales</taxon>
        <taxon>Pirellulaceae</taxon>
        <taxon>Stieleria</taxon>
    </lineage>
</organism>
<sequence length="69" mass="7827">MKSTDLLTEDILTMSQAAKELPNRPNVSTLWRWANRGLKGKKLETLRIGGRNTVTSRQALTRFLDAINE</sequence>